<organism evidence="1">
    <name type="scientific">mine drainage metagenome</name>
    <dbReference type="NCBI Taxonomy" id="410659"/>
    <lineage>
        <taxon>unclassified sequences</taxon>
        <taxon>metagenomes</taxon>
        <taxon>ecological metagenomes</taxon>
    </lineage>
</organism>
<sequence length="36" mass="3942">MPVCTHRVGAILNHCQANISGHLRQPIHVAQVATHM</sequence>
<name>A0A1J5PDQ9_9ZZZZ</name>
<reference evidence="1" key="1">
    <citation type="submission" date="2016-10" db="EMBL/GenBank/DDBJ databases">
        <title>Sequence of Gallionella enrichment culture.</title>
        <authorList>
            <person name="Poehlein A."/>
            <person name="Muehling M."/>
            <person name="Daniel R."/>
        </authorList>
    </citation>
    <scope>NUCLEOTIDE SEQUENCE</scope>
</reference>
<proteinExistence type="predicted"/>
<protein>
    <submittedName>
        <fullName evidence="1">Uncharacterized protein</fullName>
    </submittedName>
</protein>
<dbReference type="EMBL" id="MLJW01009070">
    <property type="protein sequence ID" value="OIQ63363.1"/>
    <property type="molecule type" value="Genomic_DNA"/>
</dbReference>
<accession>A0A1J5PDQ9</accession>
<comment type="caution">
    <text evidence="1">The sequence shown here is derived from an EMBL/GenBank/DDBJ whole genome shotgun (WGS) entry which is preliminary data.</text>
</comment>
<gene>
    <name evidence="1" type="ORF">GALL_550950</name>
</gene>
<evidence type="ECO:0000313" key="1">
    <source>
        <dbReference type="EMBL" id="OIQ63363.1"/>
    </source>
</evidence>
<dbReference type="AlphaFoldDB" id="A0A1J5PDQ9"/>